<keyword evidence="2" id="KW-1185">Reference proteome</keyword>
<organism evidence="1 2">
    <name type="scientific">Temnothorax longispinosus</name>
    <dbReference type="NCBI Taxonomy" id="300112"/>
    <lineage>
        <taxon>Eukaryota</taxon>
        <taxon>Metazoa</taxon>
        <taxon>Ecdysozoa</taxon>
        <taxon>Arthropoda</taxon>
        <taxon>Hexapoda</taxon>
        <taxon>Insecta</taxon>
        <taxon>Pterygota</taxon>
        <taxon>Neoptera</taxon>
        <taxon>Endopterygota</taxon>
        <taxon>Hymenoptera</taxon>
        <taxon>Apocrita</taxon>
        <taxon>Aculeata</taxon>
        <taxon>Formicoidea</taxon>
        <taxon>Formicidae</taxon>
        <taxon>Myrmicinae</taxon>
        <taxon>Temnothorax</taxon>
    </lineage>
</organism>
<dbReference type="EMBL" id="QBLH01002290">
    <property type="protein sequence ID" value="TGZ48908.1"/>
    <property type="molecule type" value="Genomic_DNA"/>
</dbReference>
<dbReference type="AlphaFoldDB" id="A0A4S2KMA4"/>
<sequence>MNPRTWGTTASAAKFRDFFVHSRISLSNIGGSHASEENAIRGLGARIRARCRAPTSASRRAAPGGVPVSALLQRWR</sequence>
<proteinExistence type="predicted"/>
<comment type="caution">
    <text evidence="1">The sequence shown here is derived from an EMBL/GenBank/DDBJ whole genome shotgun (WGS) entry which is preliminary data.</text>
</comment>
<gene>
    <name evidence="1" type="ORF">DBV15_08040</name>
</gene>
<name>A0A4S2KMA4_9HYME</name>
<evidence type="ECO:0000313" key="2">
    <source>
        <dbReference type="Proteomes" id="UP000310200"/>
    </source>
</evidence>
<reference evidence="1 2" key="1">
    <citation type="journal article" date="2019" name="Philos. Trans. R. Soc. Lond., B, Biol. Sci.">
        <title>Ant behaviour and brain gene expression of defending hosts depend on the ecological success of the intruding social parasite.</title>
        <authorList>
            <person name="Kaur R."/>
            <person name="Stoldt M."/>
            <person name="Jongepier E."/>
            <person name="Feldmeyer B."/>
            <person name="Menzel F."/>
            <person name="Bornberg-Bauer E."/>
            <person name="Foitzik S."/>
        </authorList>
    </citation>
    <scope>NUCLEOTIDE SEQUENCE [LARGE SCALE GENOMIC DNA]</scope>
    <source>
        <tissue evidence="1">Whole body</tissue>
    </source>
</reference>
<accession>A0A4S2KMA4</accession>
<dbReference type="Proteomes" id="UP000310200">
    <property type="component" value="Unassembled WGS sequence"/>
</dbReference>
<protein>
    <submittedName>
        <fullName evidence="1">Uncharacterized protein</fullName>
    </submittedName>
</protein>
<evidence type="ECO:0000313" key="1">
    <source>
        <dbReference type="EMBL" id="TGZ48908.1"/>
    </source>
</evidence>